<evidence type="ECO:0000256" key="2">
    <source>
        <dbReference type="ARBA" id="ARBA00004496"/>
    </source>
</evidence>
<evidence type="ECO:0000256" key="1">
    <source>
        <dbReference type="ARBA" id="ARBA00002738"/>
    </source>
</evidence>
<reference evidence="8" key="1">
    <citation type="submission" date="2016-03" db="EMBL/GenBank/DDBJ databases">
        <authorList>
            <person name="Devillers H."/>
        </authorList>
    </citation>
    <scope>NUCLEOTIDE SEQUENCE [LARGE SCALE GENOMIC DNA]</scope>
</reference>
<accession>A0A1G4MED7</accession>
<keyword evidence="8" id="KW-1185">Reference proteome</keyword>
<evidence type="ECO:0000313" key="8">
    <source>
        <dbReference type="Proteomes" id="UP000190831"/>
    </source>
</evidence>
<dbReference type="Pfam" id="PF07534">
    <property type="entry name" value="TLD"/>
    <property type="match status" value="1"/>
</dbReference>
<evidence type="ECO:0000256" key="4">
    <source>
        <dbReference type="ARBA" id="ARBA00015163"/>
    </source>
</evidence>
<gene>
    <name evidence="7" type="ORF">LAFE_0F03202G</name>
</gene>
<evidence type="ECO:0000259" key="6">
    <source>
        <dbReference type="PROSITE" id="PS51886"/>
    </source>
</evidence>
<comment type="function">
    <text evidence="1">May be involved in a process influencing telomere capping.</text>
</comment>
<proteinExistence type="inferred from homology"/>
<dbReference type="PANTHER" id="PTHR23354:SF130">
    <property type="entry name" value="RESTRICTION OF TELOMERE CAPPING PROTEIN 5"/>
    <property type="match status" value="1"/>
</dbReference>
<dbReference type="STRING" id="4955.A0A1G4MED7"/>
<dbReference type="OrthoDB" id="289228at2759"/>
<dbReference type="GO" id="GO:0005737">
    <property type="term" value="C:cytoplasm"/>
    <property type="evidence" value="ECO:0007669"/>
    <property type="project" value="UniProtKB-SubCell"/>
</dbReference>
<dbReference type="GO" id="GO:0006979">
    <property type="term" value="P:response to oxidative stress"/>
    <property type="evidence" value="ECO:0007669"/>
    <property type="project" value="TreeGrafter"/>
</dbReference>
<dbReference type="PROSITE" id="PS51886">
    <property type="entry name" value="TLDC"/>
    <property type="match status" value="1"/>
</dbReference>
<dbReference type="InterPro" id="IPR006571">
    <property type="entry name" value="TLDc_dom"/>
</dbReference>
<protein>
    <recommendedName>
        <fullName evidence="4">Restriction of telomere capping protein 5</fullName>
    </recommendedName>
</protein>
<evidence type="ECO:0000313" key="7">
    <source>
        <dbReference type="EMBL" id="SCW02291.1"/>
    </source>
</evidence>
<feature type="domain" description="TLDc" evidence="6">
    <location>
        <begin position="284"/>
        <end position="510"/>
    </location>
</feature>
<name>A0A1G4MED7_LACFM</name>
<dbReference type="PANTHER" id="PTHR23354">
    <property type="entry name" value="NUCLEOLAR PROTEIN 7/ESTROGEN RECEPTOR COACTIVATOR-RELATED"/>
    <property type="match status" value="1"/>
</dbReference>
<evidence type="ECO:0000256" key="3">
    <source>
        <dbReference type="ARBA" id="ARBA00006731"/>
    </source>
</evidence>
<organism evidence="7 8">
    <name type="scientific">Lachancea fermentati</name>
    <name type="common">Zygosaccharomyces fermentati</name>
    <dbReference type="NCBI Taxonomy" id="4955"/>
    <lineage>
        <taxon>Eukaryota</taxon>
        <taxon>Fungi</taxon>
        <taxon>Dikarya</taxon>
        <taxon>Ascomycota</taxon>
        <taxon>Saccharomycotina</taxon>
        <taxon>Saccharomycetes</taxon>
        <taxon>Saccharomycetales</taxon>
        <taxon>Saccharomycetaceae</taxon>
        <taxon>Lachancea</taxon>
    </lineage>
</organism>
<dbReference type="OMA" id="KWEFEAR"/>
<sequence length="562" mass="63269">MGQSASSGSRDLDSSRYFSSEREMIRFYNTFAVKQLTAPELVSFKGNIGGKALDDAVTCPTMLNLLRISTKNEILANLLFNCFRTLSNFPLIKDSYDDITYIGLLKSCLLLHRQRCLKYVGNKAYNQVKLIFVSLAMNKSVKEVPSSPNPATALDSKKIIKDFDNVDVEDLGVPAESMLQLLTLLLRISKSCATSNCKFESDVDTNWDSFKPYALNLLRTMNSEITNSQDAARHVITFDQFENTVTTVSPNLLNILECLMEHLLFLDRDLVEPQATMPATISSKLVNDPFLAQLATILPKELVYSKMQKLYVGRESGFSMRSFQSKAFKWMAPSILIISGMRIVNDTEYAMDKNPRYGKFLEEYPRLKDNDQQLIASHTGKRKFTFAVYIDEPWKVTNKEMFGNLKTTIVQLSPTQELFKAVRPENVYFNTVGGGIGIGCKQPVVKSSSKKYVPGNVSLTIDASLEFGVFRHVGHGGTINPGELLAKQREDNITFEHRFLIQDVEVWGCGGQKELEEQIKNWEWEEAEAKRRQRINLQSLNEDRALLELAGLVGQSQSGGSV</sequence>
<dbReference type="SMART" id="SM00584">
    <property type="entry name" value="TLDc"/>
    <property type="match status" value="1"/>
</dbReference>
<dbReference type="GO" id="GO:0005634">
    <property type="term" value="C:nucleus"/>
    <property type="evidence" value="ECO:0007669"/>
    <property type="project" value="TreeGrafter"/>
</dbReference>
<dbReference type="Proteomes" id="UP000190831">
    <property type="component" value="Chromosome F"/>
</dbReference>
<keyword evidence="5" id="KW-0963">Cytoplasm</keyword>
<dbReference type="AlphaFoldDB" id="A0A1G4MED7"/>
<comment type="subcellular location">
    <subcellularLocation>
        <location evidence="2">Cytoplasm</location>
    </subcellularLocation>
</comment>
<evidence type="ECO:0000256" key="5">
    <source>
        <dbReference type="ARBA" id="ARBA00022490"/>
    </source>
</evidence>
<comment type="similarity">
    <text evidence="3">Belongs to the RTC5 family.</text>
</comment>
<dbReference type="EMBL" id="LT598490">
    <property type="protein sequence ID" value="SCW02291.1"/>
    <property type="molecule type" value="Genomic_DNA"/>
</dbReference>